<sequence>MRVFSVFAGGIVYVQSVGPYNNSYSIKAVLTYQHRACAATSARIAAVTTLNPDDATYTVTIIMLWAIAEVNVGIICSCLPILPSFYKYMVRSAKARISHHTASYYELEGAGRKSGTVDRAAPEDIERGKMDKVQALAKHYLGPTGDVQGTSSYVTAGPENLTPTDELWGGDGILKTVKVEQMKTPAPRPGSLLARPPDAVLPVEQARSI</sequence>
<gene>
    <name evidence="9" type="ORF">HETSPECPRED_001110</name>
</gene>
<evidence type="ECO:0000256" key="2">
    <source>
        <dbReference type="ARBA" id="ARBA00022692"/>
    </source>
</evidence>
<name>A0A8H3J0S4_9LECA</name>
<evidence type="ECO:0000256" key="4">
    <source>
        <dbReference type="ARBA" id="ARBA00023136"/>
    </source>
</evidence>
<evidence type="ECO:0000259" key="8">
    <source>
        <dbReference type="Pfam" id="PF20684"/>
    </source>
</evidence>
<evidence type="ECO:0000256" key="1">
    <source>
        <dbReference type="ARBA" id="ARBA00004141"/>
    </source>
</evidence>
<keyword evidence="10" id="KW-1185">Reference proteome</keyword>
<feature type="region of interest" description="Disordered" evidence="6">
    <location>
        <begin position="184"/>
        <end position="209"/>
    </location>
</feature>
<dbReference type="PANTHER" id="PTHR33048">
    <property type="entry name" value="PTH11-LIKE INTEGRAL MEMBRANE PROTEIN (AFU_ORTHOLOGUE AFUA_5G11245)"/>
    <property type="match status" value="1"/>
</dbReference>
<protein>
    <recommendedName>
        <fullName evidence="8">Rhodopsin domain-containing protein</fullName>
    </recommendedName>
</protein>
<evidence type="ECO:0000313" key="10">
    <source>
        <dbReference type="Proteomes" id="UP000664521"/>
    </source>
</evidence>
<feature type="transmembrane region" description="Helical" evidence="7">
    <location>
        <begin position="62"/>
        <end position="86"/>
    </location>
</feature>
<dbReference type="AlphaFoldDB" id="A0A8H3J0S4"/>
<accession>A0A8H3J0S4</accession>
<dbReference type="EMBL" id="CAJPDS010000115">
    <property type="protein sequence ID" value="CAF9938563.1"/>
    <property type="molecule type" value="Genomic_DNA"/>
</dbReference>
<comment type="similarity">
    <text evidence="5">Belongs to the SAT4 family.</text>
</comment>
<dbReference type="OrthoDB" id="2496787at2759"/>
<dbReference type="InterPro" id="IPR052337">
    <property type="entry name" value="SAT4-like"/>
</dbReference>
<dbReference type="InterPro" id="IPR049326">
    <property type="entry name" value="Rhodopsin_dom_fungi"/>
</dbReference>
<evidence type="ECO:0000256" key="5">
    <source>
        <dbReference type="ARBA" id="ARBA00038359"/>
    </source>
</evidence>
<dbReference type="Proteomes" id="UP000664521">
    <property type="component" value="Unassembled WGS sequence"/>
</dbReference>
<keyword evidence="3 7" id="KW-1133">Transmembrane helix</keyword>
<organism evidence="9 10">
    <name type="scientific">Heterodermia speciosa</name>
    <dbReference type="NCBI Taxonomy" id="116794"/>
    <lineage>
        <taxon>Eukaryota</taxon>
        <taxon>Fungi</taxon>
        <taxon>Dikarya</taxon>
        <taxon>Ascomycota</taxon>
        <taxon>Pezizomycotina</taxon>
        <taxon>Lecanoromycetes</taxon>
        <taxon>OSLEUM clade</taxon>
        <taxon>Lecanoromycetidae</taxon>
        <taxon>Caliciales</taxon>
        <taxon>Physciaceae</taxon>
        <taxon>Heterodermia</taxon>
    </lineage>
</organism>
<evidence type="ECO:0000313" key="9">
    <source>
        <dbReference type="EMBL" id="CAF9938563.1"/>
    </source>
</evidence>
<keyword evidence="2 7" id="KW-0812">Transmembrane</keyword>
<comment type="subcellular location">
    <subcellularLocation>
        <location evidence="1">Membrane</location>
        <topology evidence="1">Multi-pass membrane protein</topology>
    </subcellularLocation>
</comment>
<feature type="domain" description="Rhodopsin" evidence="8">
    <location>
        <begin position="28"/>
        <end position="85"/>
    </location>
</feature>
<evidence type="ECO:0000256" key="3">
    <source>
        <dbReference type="ARBA" id="ARBA00022989"/>
    </source>
</evidence>
<reference evidence="9" key="1">
    <citation type="submission" date="2021-03" db="EMBL/GenBank/DDBJ databases">
        <authorList>
            <person name="Tagirdzhanova G."/>
        </authorList>
    </citation>
    <scope>NUCLEOTIDE SEQUENCE</scope>
</reference>
<keyword evidence="4 7" id="KW-0472">Membrane</keyword>
<dbReference type="GO" id="GO:0016020">
    <property type="term" value="C:membrane"/>
    <property type="evidence" value="ECO:0007669"/>
    <property type="project" value="UniProtKB-SubCell"/>
</dbReference>
<dbReference type="PANTHER" id="PTHR33048:SF146">
    <property type="entry name" value="INTEGRAL MEMBRANE PROTEIN"/>
    <property type="match status" value="1"/>
</dbReference>
<proteinExistence type="inferred from homology"/>
<comment type="caution">
    <text evidence="9">The sequence shown here is derived from an EMBL/GenBank/DDBJ whole genome shotgun (WGS) entry which is preliminary data.</text>
</comment>
<dbReference type="Pfam" id="PF20684">
    <property type="entry name" value="Fung_rhodopsin"/>
    <property type="match status" value="1"/>
</dbReference>
<evidence type="ECO:0000256" key="6">
    <source>
        <dbReference type="SAM" id="MobiDB-lite"/>
    </source>
</evidence>
<evidence type="ECO:0000256" key="7">
    <source>
        <dbReference type="SAM" id="Phobius"/>
    </source>
</evidence>